<keyword evidence="9" id="KW-1185">Reference proteome</keyword>
<dbReference type="EC" id="7.1.1.-" evidence="3"/>
<dbReference type="InterPro" id="IPR037232">
    <property type="entry name" value="NADH_quin_OxRdtase_su_C/D-like"/>
</dbReference>
<dbReference type="SUPFAM" id="SSF143243">
    <property type="entry name" value="Nqo5-like"/>
    <property type="match status" value="1"/>
</dbReference>
<evidence type="ECO:0000256" key="3">
    <source>
        <dbReference type="HAMAP-Rule" id="MF_01357"/>
    </source>
</evidence>
<dbReference type="PROSITE" id="PS00542">
    <property type="entry name" value="COMPLEX1_30K"/>
    <property type="match status" value="1"/>
</dbReference>
<comment type="subcellular location">
    <subcellularLocation>
        <location evidence="3">Cell membrane</location>
        <topology evidence="3">Peripheral membrane protein</topology>
        <orientation evidence="3">Cytoplasmic side</orientation>
    </subcellularLocation>
</comment>
<comment type="subunit">
    <text evidence="3">NDH-1 is composed of 14 different subunits. Subunits NuoB, C, D, E, F, and G constitute the peripheral sector of the complex.</text>
</comment>
<dbReference type="NCBIfam" id="TIGR01961">
    <property type="entry name" value="NuoC_fam"/>
    <property type="match status" value="1"/>
</dbReference>
<evidence type="ECO:0000256" key="1">
    <source>
        <dbReference type="ARBA" id="ARBA00007569"/>
    </source>
</evidence>
<dbReference type="EMBL" id="WUUL01000002">
    <property type="protein sequence ID" value="MXQ52889.1"/>
    <property type="molecule type" value="Genomic_DNA"/>
</dbReference>
<dbReference type="RefSeq" id="WP_160800231.1">
    <property type="nucleotide sequence ID" value="NZ_WUUL01000002.1"/>
</dbReference>
<dbReference type="InterPro" id="IPR010218">
    <property type="entry name" value="NADH_DH_suC"/>
</dbReference>
<dbReference type="HAMAP" id="MF_01357">
    <property type="entry name" value="NDH1_NuoC"/>
    <property type="match status" value="1"/>
</dbReference>
<name>A0A6I4VMK4_9BACL</name>
<dbReference type="GO" id="GO:0050136">
    <property type="term" value="F:NADH dehydrogenase (quinone) (non-electrogenic) activity"/>
    <property type="evidence" value="ECO:0007669"/>
    <property type="project" value="UniProtKB-UniRule"/>
</dbReference>
<dbReference type="GO" id="GO:0048038">
    <property type="term" value="F:quinone binding"/>
    <property type="evidence" value="ECO:0007669"/>
    <property type="project" value="UniProtKB-KW"/>
</dbReference>
<feature type="domain" description="NADH:ubiquinone oxidoreductase 30kDa subunit" evidence="7">
    <location>
        <begin position="65"/>
        <end position="180"/>
    </location>
</feature>
<reference evidence="8 9" key="1">
    <citation type="submission" date="2019-12" db="EMBL/GenBank/DDBJ databases">
        <title>Whole-genome analyses of novel actinobacteria.</title>
        <authorList>
            <person name="Sahin N."/>
            <person name="Saygin H."/>
        </authorList>
    </citation>
    <scope>NUCLEOTIDE SEQUENCE [LARGE SCALE GENOMIC DNA]</scope>
    <source>
        <strain evidence="8 9">KC615</strain>
    </source>
</reference>
<evidence type="ECO:0000256" key="4">
    <source>
        <dbReference type="RuleBase" id="RU003456"/>
    </source>
</evidence>
<feature type="region of interest" description="Disordered" evidence="6">
    <location>
        <begin position="1"/>
        <end position="30"/>
    </location>
</feature>
<accession>A0A6I4VMK4</accession>
<dbReference type="GO" id="GO:0008137">
    <property type="term" value="F:NADH dehydrogenase (ubiquinone) activity"/>
    <property type="evidence" value="ECO:0007669"/>
    <property type="project" value="InterPro"/>
</dbReference>
<evidence type="ECO:0000259" key="7">
    <source>
        <dbReference type="Pfam" id="PF00329"/>
    </source>
</evidence>
<sequence>MSEEQKKPPVRPKPAAKKVEQKPLPPSPKQPVVDELVALLRRNFGESAIVEGYINQPNDHLPTILISREKWLEILTFLRNEESLHFTYLQNASAIDYETHLEVVYHLHDLNRKERIAVKVKLDREHAVLPSASSLFAAANWNEREMYDLMGIQFTDHPELKRILLPDDWVGHPLRKDYEAFDEGV</sequence>
<dbReference type="AlphaFoldDB" id="A0A6I4VMK4"/>
<keyword evidence="2 3" id="KW-0813">Transport</keyword>
<dbReference type="PANTHER" id="PTHR10884:SF14">
    <property type="entry name" value="NADH DEHYDROGENASE [UBIQUINONE] IRON-SULFUR PROTEIN 3, MITOCHONDRIAL"/>
    <property type="match status" value="1"/>
</dbReference>
<protein>
    <recommendedName>
        <fullName evidence="3">NADH-quinone oxidoreductase subunit C</fullName>
        <ecNumber evidence="3">7.1.1.-</ecNumber>
    </recommendedName>
    <alternativeName>
        <fullName evidence="3">NADH dehydrogenase I subunit C</fullName>
    </alternativeName>
    <alternativeName>
        <fullName evidence="3">NDH-1 subunit C</fullName>
    </alternativeName>
</protein>
<gene>
    <name evidence="3" type="primary">nuoC</name>
    <name evidence="8" type="ORF">GSM42_03900</name>
</gene>
<keyword evidence="3 4" id="KW-0520">NAD</keyword>
<evidence type="ECO:0000313" key="9">
    <source>
        <dbReference type="Proteomes" id="UP000430692"/>
    </source>
</evidence>
<comment type="catalytic activity">
    <reaction evidence="3 5">
        <text>a quinone + NADH + 5 H(+)(in) = a quinol + NAD(+) + 4 H(+)(out)</text>
        <dbReference type="Rhea" id="RHEA:57888"/>
        <dbReference type="ChEBI" id="CHEBI:15378"/>
        <dbReference type="ChEBI" id="CHEBI:24646"/>
        <dbReference type="ChEBI" id="CHEBI:57540"/>
        <dbReference type="ChEBI" id="CHEBI:57945"/>
        <dbReference type="ChEBI" id="CHEBI:132124"/>
    </reaction>
</comment>
<dbReference type="GO" id="GO:0005886">
    <property type="term" value="C:plasma membrane"/>
    <property type="evidence" value="ECO:0007669"/>
    <property type="project" value="UniProtKB-SubCell"/>
</dbReference>
<keyword evidence="3" id="KW-1003">Cell membrane</keyword>
<evidence type="ECO:0000313" key="8">
    <source>
        <dbReference type="EMBL" id="MXQ52889.1"/>
    </source>
</evidence>
<dbReference type="PANTHER" id="PTHR10884">
    <property type="entry name" value="NADH DEHYDROGENASE UBIQUINONE IRON-SULFUR PROTEIN 3"/>
    <property type="match status" value="1"/>
</dbReference>
<proteinExistence type="inferred from homology"/>
<evidence type="ECO:0000256" key="2">
    <source>
        <dbReference type="ARBA" id="ARBA00022448"/>
    </source>
</evidence>
<keyword evidence="3 4" id="KW-1278">Translocase</keyword>
<keyword evidence="3" id="KW-0472">Membrane</keyword>
<comment type="similarity">
    <text evidence="1 3 4">Belongs to the complex I 30 kDa subunit family.</text>
</comment>
<dbReference type="Pfam" id="PF00329">
    <property type="entry name" value="Complex1_30kDa"/>
    <property type="match status" value="1"/>
</dbReference>
<evidence type="ECO:0000256" key="6">
    <source>
        <dbReference type="SAM" id="MobiDB-lite"/>
    </source>
</evidence>
<dbReference type="Proteomes" id="UP000430692">
    <property type="component" value="Unassembled WGS sequence"/>
</dbReference>
<dbReference type="InterPro" id="IPR001268">
    <property type="entry name" value="NADH_UbQ_OxRdtase_30kDa_su"/>
</dbReference>
<comment type="caution">
    <text evidence="8">The sequence shown here is derived from an EMBL/GenBank/DDBJ whole genome shotgun (WGS) entry which is preliminary data.</text>
</comment>
<keyword evidence="3 5" id="KW-0874">Quinone</keyword>
<evidence type="ECO:0000256" key="5">
    <source>
        <dbReference type="RuleBase" id="RU003582"/>
    </source>
</evidence>
<dbReference type="Gene3D" id="3.30.460.80">
    <property type="entry name" value="NADH:ubiquinone oxidoreductase, 30kDa subunit"/>
    <property type="match status" value="1"/>
</dbReference>
<dbReference type="InterPro" id="IPR020396">
    <property type="entry name" value="NADH_UbQ_OxRdtase_CS"/>
</dbReference>
<organism evidence="8 9">
    <name type="scientific">Shimazuella alba</name>
    <dbReference type="NCBI Taxonomy" id="2690964"/>
    <lineage>
        <taxon>Bacteria</taxon>
        <taxon>Bacillati</taxon>
        <taxon>Bacillota</taxon>
        <taxon>Bacilli</taxon>
        <taxon>Bacillales</taxon>
        <taxon>Thermoactinomycetaceae</taxon>
        <taxon>Shimazuella</taxon>
    </lineage>
</organism>
<comment type="function">
    <text evidence="3">NDH-1 shuttles electrons from NADH, via FMN and iron-sulfur (Fe-S) centers, to quinones in the respiratory chain. The immediate electron acceptor for the enzyme in this species is believed to be a menaquinone. Couples the redox reaction to proton translocation (for every two electrons transferred, four hydrogen ions are translocated across the cytoplasmic membrane), and thus conserves the redox energy in a proton gradient.</text>
</comment>